<proteinExistence type="inferred from homology"/>
<dbReference type="InterPro" id="IPR029463">
    <property type="entry name" value="Lys_MEP"/>
</dbReference>
<evidence type="ECO:0000256" key="13">
    <source>
        <dbReference type="ARBA" id="ARBA00023157"/>
    </source>
</evidence>
<gene>
    <name evidence="19" type="ORF">ACJ72_04829</name>
</gene>
<dbReference type="OrthoDB" id="412874at2759"/>
<evidence type="ECO:0000256" key="17">
    <source>
        <dbReference type="RuleBase" id="RU361126"/>
    </source>
</evidence>
<organism evidence="19 20">
    <name type="scientific">Emergomyces africanus</name>
    <dbReference type="NCBI Taxonomy" id="1955775"/>
    <lineage>
        <taxon>Eukaryota</taxon>
        <taxon>Fungi</taxon>
        <taxon>Dikarya</taxon>
        <taxon>Ascomycota</taxon>
        <taxon>Pezizomycotina</taxon>
        <taxon>Eurotiomycetes</taxon>
        <taxon>Eurotiomycetidae</taxon>
        <taxon>Onygenales</taxon>
        <taxon>Ajellomycetaceae</taxon>
        <taxon>Emergomyces</taxon>
    </lineage>
</organism>
<keyword evidence="8 17" id="KW-0732">Signal</keyword>
<dbReference type="GO" id="GO:0006508">
    <property type="term" value="P:proteolysis"/>
    <property type="evidence" value="ECO:0007669"/>
    <property type="project" value="UniProtKB-KW"/>
</dbReference>
<dbReference type="Pfam" id="PF02102">
    <property type="entry name" value="Peptidase_M35"/>
    <property type="match status" value="1"/>
</dbReference>
<feature type="signal peptide" evidence="17">
    <location>
        <begin position="1"/>
        <end position="19"/>
    </location>
</feature>
<dbReference type="GO" id="GO:0005576">
    <property type="term" value="C:extracellular region"/>
    <property type="evidence" value="ECO:0007669"/>
    <property type="project" value="UniProtKB-SubCell"/>
</dbReference>
<sequence length="374" mass="40163">MRLSSVMLAAAGLLVPVYSRAIISIGRRAGGLNVNLSSTGNTKVLISVTNTGSSDISVLKTNTFFDRSPTKKVNVYREDPNVAGSEKEVPFNGIHLRYTTSNLTKDDFQFIAPGQTIDTEFDLAETLDLSESGNYVASSQGVFPFSNAQYNGISGVIPFKSNEIKIKVDGKQAAKVLSVRTNYDHLARRADINDGGCDDQQKPVISSALKRASGIAASASNAALNGDVRVFEQFFRTTDTTARQQVSDRFRAIAREAGNSPGGVVKFRCDDTMNVCQQNIVAYALSGSKVIVNCPTYYTIAATSQQCDVGDQALTAIHELSHIDAVYSPATADHAYGEDASLALSSDMALMNADTYTYYANGDSNGQSSKLFTE</sequence>
<keyword evidence="20" id="KW-1185">Reference proteome</keyword>
<protein>
    <recommendedName>
        <fullName evidence="17">Neutral protease 2</fullName>
        <ecNumber evidence="17">3.4.24.39</ecNumber>
    </recommendedName>
    <alternativeName>
        <fullName evidence="17">Deuterolysin</fullName>
    </alternativeName>
</protein>
<dbReference type="AlphaFoldDB" id="A0A1B7NVN0"/>
<comment type="cofactor">
    <cofactor evidence="16 17">
        <name>Zn(2+)</name>
        <dbReference type="ChEBI" id="CHEBI:29105"/>
    </cofactor>
    <text evidence="16 17">Binds 1 zinc ion per subunit.</text>
</comment>
<dbReference type="GO" id="GO:0046872">
    <property type="term" value="F:metal ion binding"/>
    <property type="evidence" value="ECO:0007669"/>
    <property type="project" value="UniProtKB-KW"/>
</dbReference>
<comment type="subcellular location">
    <subcellularLocation>
        <location evidence="2 17">Secreted</location>
    </subcellularLocation>
</comment>
<evidence type="ECO:0000256" key="5">
    <source>
        <dbReference type="ARBA" id="ARBA00022670"/>
    </source>
</evidence>
<keyword evidence="12" id="KW-0865">Zymogen</keyword>
<feature type="chain" id="PRO_5008447658" description="Neutral protease 2" evidence="17">
    <location>
        <begin position="20"/>
        <end position="374"/>
    </location>
</feature>
<keyword evidence="7 16" id="KW-0479">Metal-binding</keyword>
<evidence type="ECO:0000256" key="12">
    <source>
        <dbReference type="ARBA" id="ARBA00023145"/>
    </source>
</evidence>
<feature type="active site" evidence="15">
    <location>
        <position position="319"/>
    </location>
</feature>
<evidence type="ECO:0000259" key="18">
    <source>
        <dbReference type="SMART" id="SM01351"/>
    </source>
</evidence>
<keyword evidence="5 17" id="KW-0645">Protease</keyword>
<dbReference type="EC" id="3.4.24.39" evidence="17"/>
<keyword evidence="4 17" id="KW-0964">Secreted</keyword>
<dbReference type="Gene3D" id="2.60.40.2970">
    <property type="match status" value="1"/>
</dbReference>
<dbReference type="InterPro" id="IPR024079">
    <property type="entry name" value="MetalloPept_cat_dom_sf"/>
</dbReference>
<dbReference type="Gene3D" id="3.40.390.10">
    <property type="entry name" value="Collagenase (Catalytic Domain)"/>
    <property type="match status" value="1"/>
</dbReference>
<feature type="binding site" evidence="16">
    <location>
        <position position="333"/>
    </location>
    <ligand>
        <name>Zn(2+)</name>
        <dbReference type="ChEBI" id="CHEBI:29105"/>
        <note>catalytic</note>
    </ligand>
</feature>
<dbReference type="PANTHER" id="PTHR37016">
    <property type="match status" value="1"/>
</dbReference>
<keyword evidence="13" id="KW-1015">Disulfide bond</keyword>
<evidence type="ECO:0000256" key="1">
    <source>
        <dbReference type="ARBA" id="ARBA00001187"/>
    </source>
</evidence>
<feature type="domain" description="Lysine-specific metallo-endopeptidase" evidence="18">
    <location>
        <begin position="207"/>
        <end position="361"/>
    </location>
</feature>
<dbReference type="SMART" id="SM01351">
    <property type="entry name" value="Aspzincin_M35"/>
    <property type="match status" value="1"/>
</dbReference>
<dbReference type="STRING" id="1658172.A0A1B7NVN0"/>
<evidence type="ECO:0000256" key="2">
    <source>
        <dbReference type="ARBA" id="ARBA00004613"/>
    </source>
</evidence>
<keyword evidence="9 17" id="KW-0378">Hydrolase</keyword>
<dbReference type="CDD" id="cd11008">
    <property type="entry name" value="M35_deuterolysin_like"/>
    <property type="match status" value="1"/>
</dbReference>
<feature type="binding site" evidence="16">
    <location>
        <position position="322"/>
    </location>
    <ligand>
        <name>Zn(2+)</name>
        <dbReference type="ChEBI" id="CHEBI:29105"/>
        <note>catalytic</note>
    </ligand>
</feature>
<reference evidence="19 20" key="1">
    <citation type="submission" date="2015-07" db="EMBL/GenBank/DDBJ databases">
        <title>Emmonsia species relationships and genome sequence.</title>
        <authorList>
            <person name="Cuomo C.A."/>
            <person name="Schwartz I.S."/>
            <person name="Kenyon C."/>
            <person name="de Hoog G.S."/>
            <person name="Govender N.P."/>
            <person name="Botha A."/>
            <person name="Moreno L."/>
            <person name="de Vries M."/>
            <person name="Munoz J.F."/>
            <person name="Stielow J.B."/>
        </authorList>
    </citation>
    <scope>NUCLEOTIDE SEQUENCE [LARGE SCALE GENOMIC DNA]</scope>
    <source>
        <strain evidence="19 20">CBS 136260</strain>
    </source>
</reference>
<dbReference type="SUPFAM" id="SSF55486">
    <property type="entry name" value="Metalloproteases ('zincins'), catalytic domain"/>
    <property type="match status" value="1"/>
</dbReference>
<evidence type="ECO:0000256" key="8">
    <source>
        <dbReference type="ARBA" id="ARBA00022729"/>
    </source>
</evidence>
<comment type="function">
    <text evidence="14 17">Secreted metalloproteinase that allows assimilation of proteinaceous substrates. Shows high activities on basic nuclear substrates such as histone and protamine.</text>
</comment>
<evidence type="ECO:0000256" key="14">
    <source>
        <dbReference type="ARBA" id="ARBA00049968"/>
    </source>
</evidence>
<dbReference type="GO" id="GO:0004222">
    <property type="term" value="F:metalloendopeptidase activity"/>
    <property type="evidence" value="ECO:0007669"/>
    <property type="project" value="InterPro"/>
</dbReference>
<evidence type="ECO:0000256" key="4">
    <source>
        <dbReference type="ARBA" id="ARBA00022525"/>
    </source>
</evidence>
<dbReference type="Proteomes" id="UP000091918">
    <property type="component" value="Unassembled WGS sequence"/>
</dbReference>
<keyword evidence="11 17" id="KW-0482">Metalloprotease</keyword>
<dbReference type="InterPro" id="IPR050414">
    <property type="entry name" value="Fungal_M35_metalloproteases"/>
</dbReference>
<evidence type="ECO:0000313" key="20">
    <source>
        <dbReference type="Proteomes" id="UP000091918"/>
    </source>
</evidence>
<accession>A0A1B7NVN0</accession>
<evidence type="ECO:0000256" key="6">
    <source>
        <dbReference type="ARBA" id="ARBA00022685"/>
    </source>
</evidence>
<dbReference type="PANTHER" id="PTHR37016:SF7">
    <property type="entry name" value="NEUTRAL PROTEASE 2"/>
    <property type="match status" value="1"/>
</dbReference>
<evidence type="ECO:0000256" key="10">
    <source>
        <dbReference type="ARBA" id="ARBA00022833"/>
    </source>
</evidence>
<evidence type="ECO:0000256" key="7">
    <source>
        <dbReference type="ARBA" id="ARBA00022723"/>
    </source>
</evidence>
<keyword evidence="6 17" id="KW-0165">Cleavage on pair of basic residues</keyword>
<keyword evidence="10 16" id="KW-0862">Zinc</keyword>
<feature type="binding site" evidence="16">
    <location>
        <position position="318"/>
    </location>
    <ligand>
        <name>Zn(2+)</name>
        <dbReference type="ChEBI" id="CHEBI:29105"/>
        <note>catalytic</note>
    </ligand>
</feature>
<evidence type="ECO:0000256" key="15">
    <source>
        <dbReference type="PIRSR" id="PIRSR601384-1"/>
    </source>
</evidence>
<name>A0A1B7NVN0_9EURO</name>
<comment type="similarity">
    <text evidence="3 17">Belongs to the peptidase M35 family.</text>
</comment>
<comment type="caution">
    <text evidence="19">The sequence shown here is derived from an EMBL/GenBank/DDBJ whole genome shotgun (WGS) entry which is preliminary data.</text>
</comment>
<evidence type="ECO:0000256" key="11">
    <source>
        <dbReference type="ARBA" id="ARBA00023049"/>
    </source>
</evidence>
<evidence type="ECO:0000256" key="3">
    <source>
        <dbReference type="ARBA" id="ARBA00010279"/>
    </source>
</evidence>
<evidence type="ECO:0000256" key="9">
    <source>
        <dbReference type="ARBA" id="ARBA00022801"/>
    </source>
</evidence>
<dbReference type="PRINTS" id="PR00768">
    <property type="entry name" value="DEUTEROLYSIN"/>
</dbReference>
<evidence type="ECO:0000256" key="16">
    <source>
        <dbReference type="PIRSR" id="PIRSR601384-2"/>
    </source>
</evidence>
<dbReference type="EMBL" id="LGUA01000608">
    <property type="protein sequence ID" value="OAX80830.1"/>
    <property type="molecule type" value="Genomic_DNA"/>
</dbReference>
<comment type="catalytic activity">
    <reaction evidence="1 17">
        <text>Preferential cleavage of bonds with hydrophobic residues in P1'. Also 3-Asn-|-Gln-4 and 8-Gly-|-Ser-9 bonds in insulin B chain.</text>
        <dbReference type="EC" id="3.4.24.39"/>
    </reaction>
</comment>
<dbReference type="InterPro" id="IPR001384">
    <property type="entry name" value="Peptidase_M35"/>
</dbReference>
<evidence type="ECO:0000313" key="19">
    <source>
        <dbReference type="EMBL" id="OAX80830.1"/>
    </source>
</evidence>